<reference evidence="2" key="1">
    <citation type="submission" date="2020-11" db="EMBL/GenBank/DDBJ databases">
        <title>Adaptations for nitrogen fixation in a non-lichenized fungal sporocarp promotes dispersal by wood-feeding termites.</title>
        <authorList>
            <consortium name="DOE Joint Genome Institute"/>
            <person name="Koch R.A."/>
            <person name="Yoon G."/>
            <person name="Arayal U."/>
            <person name="Lail K."/>
            <person name="Amirebrahimi M."/>
            <person name="Labutti K."/>
            <person name="Lipzen A."/>
            <person name="Riley R."/>
            <person name="Barry K."/>
            <person name="Henrissat B."/>
            <person name="Grigoriev I.V."/>
            <person name="Herr J.R."/>
            <person name="Aime M.C."/>
        </authorList>
    </citation>
    <scope>NUCLEOTIDE SEQUENCE</scope>
    <source>
        <strain evidence="2">MCA 3950</strain>
    </source>
</reference>
<accession>A0A9P7VEY5</accession>
<dbReference type="OrthoDB" id="3243659at2759"/>
<feature type="region of interest" description="Disordered" evidence="1">
    <location>
        <begin position="151"/>
        <end position="173"/>
    </location>
</feature>
<sequence>MNFLASSQCFPSLFPLFIPQHGYVVPKSSDNVVVFIPRSALITINYRSFGVPLRQLILGIQVCLHLEMNGFHRLIVPFMETRSVTCPTIMPGPKNNVGRHRRKRRRRCPLNFNADIEAPTITPHKRTASVTLGETEHPPKKRKTNSTVVHFSSGTDNVETGPESSVHDAQEPEPLTERFDLADPNAVDDNGFYEVVKRSALPVLPMNDPIKEPEPEATADVRYFFKDLKDQFPQKRLCRLCKKVFAAHVTKCRQHMAAAHKANYYKYCNSHNFESKLTKDLKRKKNADNLMQTVDRSRLPRASHYLKDGFTRLCLGWGAATDQASNISHCNISMMNQSISS</sequence>
<evidence type="ECO:0000256" key="1">
    <source>
        <dbReference type="SAM" id="MobiDB-lite"/>
    </source>
</evidence>
<comment type="caution">
    <text evidence="2">The sequence shown here is derived from an EMBL/GenBank/DDBJ whole genome shotgun (WGS) entry which is preliminary data.</text>
</comment>
<evidence type="ECO:0000313" key="2">
    <source>
        <dbReference type="EMBL" id="KAG7439332.1"/>
    </source>
</evidence>
<protein>
    <submittedName>
        <fullName evidence="2">Uncharacterized protein</fullName>
    </submittedName>
</protein>
<name>A0A9P7VEY5_9AGAR</name>
<evidence type="ECO:0000313" key="3">
    <source>
        <dbReference type="Proteomes" id="UP000812287"/>
    </source>
</evidence>
<dbReference type="AlphaFoldDB" id="A0A9P7VEY5"/>
<dbReference type="RefSeq" id="XP_043032832.1">
    <property type="nucleotide sequence ID" value="XM_043178155.1"/>
</dbReference>
<gene>
    <name evidence="2" type="ORF">BT62DRAFT_1014072</name>
</gene>
<proteinExistence type="predicted"/>
<dbReference type="GeneID" id="66100442"/>
<organism evidence="2 3">
    <name type="scientific">Guyanagaster necrorhizus</name>
    <dbReference type="NCBI Taxonomy" id="856835"/>
    <lineage>
        <taxon>Eukaryota</taxon>
        <taxon>Fungi</taxon>
        <taxon>Dikarya</taxon>
        <taxon>Basidiomycota</taxon>
        <taxon>Agaricomycotina</taxon>
        <taxon>Agaricomycetes</taxon>
        <taxon>Agaricomycetidae</taxon>
        <taxon>Agaricales</taxon>
        <taxon>Marasmiineae</taxon>
        <taxon>Physalacriaceae</taxon>
        <taxon>Guyanagaster</taxon>
    </lineage>
</organism>
<keyword evidence="3" id="KW-1185">Reference proteome</keyword>
<dbReference type="EMBL" id="MU250599">
    <property type="protein sequence ID" value="KAG7439332.1"/>
    <property type="molecule type" value="Genomic_DNA"/>
</dbReference>
<dbReference type="Proteomes" id="UP000812287">
    <property type="component" value="Unassembled WGS sequence"/>
</dbReference>